<dbReference type="Proteomes" id="UP000324800">
    <property type="component" value="Unassembled WGS sequence"/>
</dbReference>
<sequence length="574" mass="64158">MKNPTIPEVEPQFEQEVISQIDPFQQPFQQPFQAQVVRCETLTLSARRRSSKFEETLTPDSSVVDSIFDVPESQVQLSKEDEGYCGRRQKKVRDIALGKSKGYVFATMDEMNIWMDDEENVAKLEIGDNLYIVYKQIMDYWWDDTGLRAIKTELPEMSNVITILGTATGRDNAIIELLFSGNTLELAINSSFITNNYDETRTDQRTFNTIIHSVGIMVQNYDNNSVVCAGGDVKAIQDINASNQYDALMLLNADMSQLIDVYTKHETNNLLNNKADSGVSCSKGEEDALLLLMADKTQLIDSNTKCEADNLHFNKANQSTNQTKTETGQLLSLIDDDDVDLTNYYSKTKTDELLDKIRAMTYLSNYMTLSTDNNVVILGTGGIKTISELSGSTTDLSNYYCKSENYSRTKTDNKYLRLEGSIKLSMTKKLKYVSLFGETYDETSDPVANTYLTLFEVDAKLFTKMDSSTIVNLINSIQDQKVNGSKIFTSNVNATGFVKTGKDDTSVLLAGGGDQLISQFGVIEDLTSSAFFVKNDVAVMICIPILNHTVYKGVSQLCHDVSDPILHDSSQNEY</sequence>
<reference evidence="1 2" key="1">
    <citation type="submission" date="2019-03" db="EMBL/GenBank/DDBJ databases">
        <title>Single cell metagenomics reveals metabolic interactions within the superorganism composed of flagellate Streblomastix strix and complex community of Bacteroidetes bacteria on its surface.</title>
        <authorList>
            <person name="Treitli S.C."/>
            <person name="Kolisko M."/>
            <person name="Husnik F."/>
            <person name="Keeling P."/>
            <person name="Hampl V."/>
        </authorList>
    </citation>
    <scope>NUCLEOTIDE SEQUENCE [LARGE SCALE GENOMIC DNA]</scope>
    <source>
        <strain evidence="1">ST1C</strain>
    </source>
</reference>
<protein>
    <submittedName>
        <fullName evidence="1">Uncharacterized protein</fullName>
    </submittedName>
</protein>
<evidence type="ECO:0000313" key="2">
    <source>
        <dbReference type="Proteomes" id="UP000324800"/>
    </source>
</evidence>
<dbReference type="EMBL" id="SNRW01005743">
    <property type="protein sequence ID" value="KAA6384471.1"/>
    <property type="molecule type" value="Genomic_DNA"/>
</dbReference>
<proteinExistence type="predicted"/>
<gene>
    <name evidence="1" type="ORF">EZS28_020002</name>
</gene>
<organism evidence="1 2">
    <name type="scientific">Streblomastix strix</name>
    <dbReference type="NCBI Taxonomy" id="222440"/>
    <lineage>
        <taxon>Eukaryota</taxon>
        <taxon>Metamonada</taxon>
        <taxon>Preaxostyla</taxon>
        <taxon>Oxymonadida</taxon>
        <taxon>Streblomastigidae</taxon>
        <taxon>Streblomastix</taxon>
    </lineage>
</organism>
<name>A0A5J4VPQ2_9EUKA</name>
<comment type="caution">
    <text evidence="1">The sequence shown here is derived from an EMBL/GenBank/DDBJ whole genome shotgun (WGS) entry which is preliminary data.</text>
</comment>
<accession>A0A5J4VPQ2</accession>
<dbReference type="AlphaFoldDB" id="A0A5J4VPQ2"/>
<evidence type="ECO:0000313" key="1">
    <source>
        <dbReference type="EMBL" id="KAA6384471.1"/>
    </source>
</evidence>